<dbReference type="InterPro" id="IPR017426">
    <property type="entry name" value="Nuclear_rcpt_coactivator"/>
</dbReference>
<evidence type="ECO:0000256" key="1">
    <source>
        <dbReference type="SAM" id="MobiDB-lite"/>
    </source>
</evidence>
<comment type="caution">
    <text evidence="3">The sequence shown here is derived from an EMBL/GenBank/DDBJ whole genome shotgun (WGS) entry which is preliminary data.</text>
</comment>
<keyword evidence="4" id="KW-1185">Reference proteome</keyword>
<dbReference type="PANTHER" id="PTHR10684">
    <property type="entry name" value="NUCLEAR RECEPTOR COACTIVATOR"/>
    <property type="match status" value="1"/>
</dbReference>
<protein>
    <submittedName>
        <fullName evidence="3">Nuclear receptor coactivator 1</fullName>
    </submittedName>
</protein>
<evidence type="ECO:0000313" key="4">
    <source>
        <dbReference type="Proteomes" id="UP001266305"/>
    </source>
</evidence>
<gene>
    <name evidence="3" type="primary">NCOA1_5</name>
    <name evidence="3" type="ORF">P7K49_028629</name>
</gene>
<feature type="compositionally biased region" description="Polar residues" evidence="1">
    <location>
        <begin position="29"/>
        <end position="52"/>
    </location>
</feature>
<evidence type="ECO:0000313" key="3">
    <source>
        <dbReference type="EMBL" id="KAK2092101.1"/>
    </source>
</evidence>
<accession>A0ABQ9U4W5</accession>
<proteinExistence type="predicted"/>
<dbReference type="SMART" id="SM01151">
    <property type="entry name" value="DUF1518"/>
    <property type="match status" value="1"/>
</dbReference>
<dbReference type="EMBL" id="JASSZA010000015">
    <property type="protein sequence ID" value="KAK2092101.1"/>
    <property type="molecule type" value="Genomic_DNA"/>
</dbReference>
<keyword evidence="3" id="KW-0675">Receptor</keyword>
<sequence>MGNPRLPQGAPQQFPYPPNYGTNPGTPPASTSPFSQLAANSEASLANRSSMVSRGMTGNMGGQFGTGINPQMQQNVFQYPGAGKLSKAHKKEQKQIIHNSAA</sequence>
<feature type="region of interest" description="Disordered" evidence="1">
    <location>
        <begin position="1"/>
        <end position="69"/>
    </location>
</feature>
<dbReference type="Pfam" id="PF07469">
    <property type="entry name" value="DUF1518"/>
    <property type="match status" value="2"/>
</dbReference>
<dbReference type="PANTHER" id="PTHR10684:SF1">
    <property type="entry name" value="NUCLEAR RECEPTOR COACTIVATOR 1"/>
    <property type="match status" value="1"/>
</dbReference>
<organism evidence="3 4">
    <name type="scientific">Saguinus oedipus</name>
    <name type="common">Cotton-top tamarin</name>
    <name type="synonym">Oedipomidas oedipus</name>
    <dbReference type="NCBI Taxonomy" id="9490"/>
    <lineage>
        <taxon>Eukaryota</taxon>
        <taxon>Metazoa</taxon>
        <taxon>Chordata</taxon>
        <taxon>Craniata</taxon>
        <taxon>Vertebrata</taxon>
        <taxon>Euteleostomi</taxon>
        <taxon>Mammalia</taxon>
        <taxon>Eutheria</taxon>
        <taxon>Euarchontoglires</taxon>
        <taxon>Primates</taxon>
        <taxon>Haplorrhini</taxon>
        <taxon>Platyrrhini</taxon>
        <taxon>Cebidae</taxon>
        <taxon>Callitrichinae</taxon>
        <taxon>Saguinus</taxon>
    </lineage>
</organism>
<feature type="domain" description="DUF1518" evidence="2">
    <location>
        <begin position="1"/>
        <end position="52"/>
    </location>
</feature>
<evidence type="ECO:0000259" key="2">
    <source>
        <dbReference type="SMART" id="SM01151"/>
    </source>
</evidence>
<dbReference type="Proteomes" id="UP001266305">
    <property type="component" value="Unassembled WGS sequence"/>
</dbReference>
<dbReference type="InterPro" id="IPR010011">
    <property type="entry name" value="NCO_DUF1518"/>
</dbReference>
<reference evidence="3 4" key="1">
    <citation type="submission" date="2023-05" db="EMBL/GenBank/DDBJ databases">
        <title>B98-5 Cell Line De Novo Hybrid Assembly: An Optical Mapping Approach.</title>
        <authorList>
            <person name="Kananen K."/>
            <person name="Auerbach J.A."/>
            <person name="Kautto E."/>
            <person name="Blachly J.S."/>
        </authorList>
    </citation>
    <scope>NUCLEOTIDE SEQUENCE [LARGE SCALE GENOMIC DNA]</scope>
    <source>
        <strain evidence="3">B95-8</strain>
        <tissue evidence="3">Cell line</tissue>
    </source>
</reference>
<name>A0ABQ9U4W5_SAGOE</name>